<evidence type="ECO:0000313" key="3">
    <source>
        <dbReference type="Proteomes" id="UP001634747"/>
    </source>
</evidence>
<dbReference type="Proteomes" id="UP001634747">
    <property type="component" value="Unassembled WGS sequence"/>
</dbReference>
<comment type="caution">
    <text evidence="2">The sequence shown here is derived from an EMBL/GenBank/DDBJ whole genome shotgun (WGS) entry which is preliminary data.</text>
</comment>
<dbReference type="EMBL" id="JBJYXY010000001">
    <property type="protein sequence ID" value="MFN2977269.1"/>
    <property type="molecule type" value="Genomic_DNA"/>
</dbReference>
<dbReference type="GO" id="GO:0016787">
    <property type="term" value="F:hydrolase activity"/>
    <property type="evidence" value="ECO:0007669"/>
    <property type="project" value="UniProtKB-KW"/>
</dbReference>
<dbReference type="PRINTS" id="PR00111">
    <property type="entry name" value="ABHYDROLASE"/>
</dbReference>
<feature type="domain" description="AB hydrolase-1" evidence="1">
    <location>
        <begin position="22"/>
        <end position="253"/>
    </location>
</feature>
<gene>
    <name evidence="2" type="ORF">ACK2TP_15980</name>
</gene>
<dbReference type="InterPro" id="IPR000639">
    <property type="entry name" value="Epox_hydrolase-like"/>
</dbReference>
<dbReference type="RefSeq" id="WP_263414561.1">
    <property type="nucleotide sequence ID" value="NZ_BAABBH010000001.1"/>
</dbReference>
<keyword evidence="3" id="KW-1185">Reference proteome</keyword>
<name>A0ABW9KNA8_9BACT</name>
<accession>A0ABW9KNA8</accession>
<dbReference type="PANTHER" id="PTHR43433">
    <property type="entry name" value="HYDROLASE, ALPHA/BETA FOLD FAMILY PROTEIN"/>
    <property type="match status" value="1"/>
</dbReference>
<proteinExistence type="predicted"/>
<evidence type="ECO:0000259" key="1">
    <source>
        <dbReference type="Pfam" id="PF00561"/>
    </source>
</evidence>
<dbReference type="Gene3D" id="3.40.50.1820">
    <property type="entry name" value="alpha/beta hydrolase"/>
    <property type="match status" value="1"/>
</dbReference>
<dbReference type="InterPro" id="IPR029058">
    <property type="entry name" value="AB_hydrolase_fold"/>
</dbReference>
<dbReference type="Pfam" id="PF00561">
    <property type="entry name" value="Abhydrolase_1"/>
    <property type="match status" value="1"/>
</dbReference>
<dbReference type="InterPro" id="IPR050471">
    <property type="entry name" value="AB_hydrolase"/>
</dbReference>
<sequence length="280" mass="30824">MPYFQAKDGTNIYFYDWGAGAPVVLIHGWPLSSASWEYQARVLADSGFRVIAYDRRGFGRSDWAARGYDYDTLASDLNDLMEGLNLSGATLVGFSMGGGEVARYIARYGESRVAKAAFVSAVTPYLLKTDDNPDGVDRKVFEDIYAHLIKDRPAFLQSFAEKFFNYSALHHTVSSAQLQFAGQQAFMASPDATLKLAHAWAETDFRGDATKITVPTLIIHGTSDKLVPIEHSGARMKSLVANSELLEYDGEPHGLTNTAPDKLNEDLLRFLRAPGRVAAL</sequence>
<protein>
    <submittedName>
        <fullName evidence="2">Alpha/beta fold hydrolase</fullName>
    </submittedName>
</protein>
<evidence type="ECO:0000313" key="2">
    <source>
        <dbReference type="EMBL" id="MFN2977269.1"/>
    </source>
</evidence>
<reference evidence="2 3" key="1">
    <citation type="submission" date="2024-12" db="EMBL/GenBank/DDBJ databases">
        <authorList>
            <person name="Lee Y."/>
        </authorList>
    </citation>
    <scope>NUCLEOTIDE SEQUENCE [LARGE SCALE GENOMIC DNA]</scope>
    <source>
        <strain evidence="2 3">03SUJ4</strain>
    </source>
</reference>
<dbReference type="PANTHER" id="PTHR43433:SF5">
    <property type="entry name" value="AB HYDROLASE-1 DOMAIN-CONTAINING PROTEIN"/>
    <property type="match status" value="1"/>
</dbReference>
<keyword evidence="2" id="KW-0378">Hydrolase</keyword>
<dbReference type="PRINTS" id="PR00412">
    <property type="entry name" value="EPOXHYDRLASE"/>
</dbReference>
<organism evidence="2 3">
    <name type="scientific">Terriglobus aquaticus</name>
    <dbReference type="NCBI Taxonomy" id="940139"/>
    <lineage>
        <taxon>Bacteria</taxon>
        <taxon>Pseudomonadati</taxon>
        <taxon>Acidobacteriota</taxon>
        <taxon>Terriglobia</taxon>
        <taxon>Terriglobales</taxon>
        <taxon>Acidobacteriaceae</taxon>
        <taxon>Terriglobus</taxon>
    </lineage>
</organism>
<dbReference type="InterPro" id="IPR000073">
    <property type="entry name" value="AB_hydrolase_1"/>
</dbReference>
<dbReference type="SUPFAM" id="SSF53474">
    <property type="entry name" value="alpha/beta-Hydrolases"/>
    <property type="match status" value="1"/>
</dbReference>